<feature type="domain" description="HTH cro/C1-type" evidence="1">
    <location>
        <begin position="9"/>
        <end position="56"/>
    </location>
</feature>
<dbReference type="PROSITE" id="PS50943">
    <property type="entry name" value="HTH_CROC1"/>
    <property type="match status" value="1"/>
</dbReference>
<proteinExistence type="predicted"/>
<reference evidence="3" key="1">
    <citation type="journal article" date="2019" name="Int. J. Syst. Evol. Microbiol.">
        <title>The Global Catalogue of Microorganisms (GCM) 10K type strain sequencing project: providing services to taxonomists for standard genome sequencing and annotation.</title>
        <authorList>
            <consortium name="The Broad Institute Genomics Platform"/>
            <consortium name="The Broad Institute Genome Sequencing Center for Infectious Disease"/>
            <person name="Wu L."/>
            <person name="Ma J."/>
        </authorList>
    </citation>
    <scope>NUCLEOTIDE SEQUENCE [LARGE SCALE GENOMIC DNA]</scope>
    <source>
        <strain evidence="3">KCTC 22228</strain>
    </source>
</reference>
<accession>A0ABQ2ZC85</accession>
<name>A0ABQ2ZC85_9GAMM</name>
<dbReference type="Pfam" id="PF01381">
    <property type="entry name" value="HTH_3"/>
    <property type="match status" value="1"/>
</dbReference>
<dbReference type="InterPro" id="IPR010982">
    <property type="entry name" value="Lambda_DNA-bd_dom_sf"/>
</dbReference>
<evidence type="ECO:0000313" key="2">
    <source>
        <dbReference type="EMBL" id="GGY10393.1"/>
    </source>
</evidence>
<organism evidence="2 3">
    <name type="scientific">Litchfieldella qijiaojingensis</name>
    <dbReference type="NCBI Taxonomy" id="980347"/>
    <lineage>
        <taxon>Bacteria</taxon>
        <taxon>Pseudomonadati</taxon>
        <taxon>Pseudomonadota</taxon>
        <taxon>Gammaproteobacteria</taxon>
        <taxon>Oceanospirillales</taxon>
        <taxon>Halomonadaceae</taxon>
        <taxon>Litchfieldella</taxon>
    </lineage>
</organism>
<dbReference type="RefSeq" id="WP_189472790.1">
    <property type="nucleotide sequence ID" value="NZ_BMXS01000038.1"/>
</dbReference>
<dbReference type="CDD" id="cd00093">
    <property type="entry name" value="HTH_XRE"/>
    <property type="match status" value="1"/>
</dbReference>
<evidence type="ECO:0000313" key="3">
    <source>
        <dbReference type="Proteomes" id="UP000653056"/>
    </source>
</evidence>
<dbReference type="Gene3D" id="1.10.260.40">
    <property type="entry name" value="lambda repressor-like DNA-binding domains"/>
    <property type="match status" value="1"/>
</dbReference>
<dbReference type="SMART" id="SM00530">
    <property type="entry name" value="HTH_XRE"/>
    <property type="match status" value="1"/>
</dbReference>
<gene>
    <name evidence="2" type="primary">cI</name>
    <name evidence="2" type="ORF">GCM10007160_42060</name>
</gene>
<dbReference type="EMBL" id="BMXS01000038">
    <property type="protein sequence ID" value="GGY10393.1"/>
    <property type="molecule type" value="Genomic_DNA"/>
</dbReference>
<sequence>MSSDLGKKVRAIREAEGMGRQAFCNVTGITKQTLINIEQGRNAPSGKLLAQVTKAFPQYTMWLMNDQVIEEVGQISPYAVVAQVAEAKGDGYRLSGKKAEER</sequence>
<keyword evidence="3" id="KW-1185">Reference proteome</keyword>
<protein>
    <submittedName>
        <fullName evidence="2">Transcriptional regulator</fullName>
    </submittedName>
</protein>
<dbReference type="Proteomes" id="UP000653056">
    <property type="component" value="Unassembled WGS sequence"/>
</dbReference>
<comment type="caution">
    <text evidence="2">The sequence shown here is derived from an EMBL/GenBank/DDBJ whole genome shotgun (WGS) entry which is preliminary data.</text>
</comment>
<evidence type="ECO:0000259" key="1">
    <source>
        <dbReference type="PROSITE" id="PS50943"/>
    </source>
</evidence>
<dbReference type="SUPFAM" id="SSF47413">
    <property type="entry name" value="lambda repressor-like DNA-binding domains"/>
    <property type="match status" value="1"/>
</dbReference>
<dbReference type="InterPro" id="IPR001387">
    <property type="entry name" value="Cro/C1-type_HTH"/>
</dbReference>